<dbReference type="SUPFAM" id="SSF47676">
    <property type="entry name" value="Conserved domain common to transcription factors TFIIS, elongin A, CRSP70"/>
    <property type="match status" value="1"/>
</dbReference>
<organism evidence="12 13">
    <name type="scientific">Sitophilus oryzae</name>
    <name type="common">Rice weevil</name>
    <name type="synonym">Curculio oryzae</name>
    <dbReference type="NCBI Taxonomy" id="7048"/>
    <lineage>
        <taxon>Eukaryota</taxon>
        <taxon>Metazoa</taxon>
        <taxon>Ecdysozoa</taxon>
        <taxon>Arthropoda</taxon>
        <taxon>Hexapoda</taxon>
        <taxon>Insecta</taxon>
        <taxon>Pterygota</taxon>
        <taxon>Neoptera</taxon>
        <taxon>Endopterygota</taxon>
        <taxon>Coleoptera</taxon>
        <taxon>Polyphaga</taxon>
        <taxon>Cucujiformia</taxon>
        <taxon>Curculionidae</taxon>
        <taxon>Dryophthorinae</taxon>
        <taxon>Sitophilus</taxon>
    </lineage>
</organism>
<feature type="compositionally biased region" description="Basic residues" evidence="10">
    <location>
        <begin position="276"/>
        <end position="287"/>
    </location>
</feature>
<evidence type="ECO:0000256" key="4">
    <source>
        <dbReference type="ARBA" id="ARBA00023015"/>
    </source>
</evidence>
<gene>
    <name evidence="13" type="primary">LOC115888304</name>
</gene>
<evidence type="ECO:0000256" key="9">
    <source>
        <dbReference type="PROSITE-ProRule" id="PRU00649"/>
    </source>
</evidence>
<dbReference type="CTD" id="9441"/>
<dbReference type="GO" id="GO:0003712">
    <property type="term" value="F:transcription coregulator activity"/>
    <property type="evidence" value="ECO:0007669"/>
    <property type="project" value="TreeGrafter"/>
</dbReference>
<name>A0A6J2YKD6_SITOR</name>
<sequence>MQKNVTELTQRLLRSLDSNYNVINMFEIVEIISLLEKVAITKELLETTRLGKHINELRRKTTNADLSRRAKELLKKWRSMVIPTENGQIKLSPPLQDKDLKRPKSPVQDVAKLRVRSSTPTKVSPPMLAQKVASPIMHAERLVSPNLQGNRITNFEKTVSPSMKQVSPKLMVQFHNQATSPPLVAGQSADVNLNQLNTKKRPAKNSIDHINAKRARMNGGVTDLDFSDNSNSSFKDVILPLANKPELKSDVILINSDSNSSFSEKTVEPQIDQQQPKKRGRKKGSKNHKNLLDEAEASFTNNLAASASRGNSKVKTTQELLASIQNKNSVLVGAGLKPKEDLEEKAAKLTERVSIIDQKLNANTHRNKYSQKNKFNVSSNSRNEKVLESGSVINDKSLINKLKEEYDEEIVVVDDIAPDSDSNFENKIENRESETTLHENVVKSLSIEEATSLLPPIDKSILLEDDSSQPPCTCFIKENKLDFSVDDEDVEQPPPYEIIEDPECAAKCYLANKYKTFDISNEKVNHLHDNNIPNVNGNYSIGSSKPEPQVRNGLYVNIVPNIYERLERDVRNFNGETFKKYSVSKETDDGVSVINDKIDEKNKWIRENSEEKSDICESRTEDKKVFREWYECLDKPSYNGDILRILPYCIVD</sequence>
<dbReference type="PROSITE" id="PS51319">
    <property type="entry name" value="TFIIS_N"/>
    <property type="match status" value="1"/>
</dbReference>
<comment type="subcellular location">
    <subcellularLocation>
        <location evidence="1 9">Nucleus</location>
    </subcellularLocation>
</comment>
<evidence type="ECO:0000256" key="1">
    <source>
        <dbReference type="ARBA" id="ARBA00004123"/>
    </source>
</evidence>
<feature type="region of interest" description="Disordered" evidence="10">
    <location>
        <begin position="261"/>
        <end position="287"/>
    </location>
</feature>
<dbReference type="InterPro" id="IPR035441">
    <property type="entry name" value="TFIIS/LEDGF_dom_sf"/>
</dbReference>
<dbReference type="InterPro" id="IPR003617">
    <property type="entry name" value="TFIIS/CRSP70_N_sub"/>
</dbReference>
<evidence type="ECO:0000256" key="8">
    <source>
        <dbReference type="ARBA" id="ARBA00031968"/>
    </source>
</evidence>
<dbReference type="InParanoid" id="A0A6J2YKD6"/>
<evidence type="ECO:0000256" key="6">
    <source>
        <dbReference type="ARBA" id="ARBA00023163"/>
    </source>
</evidence>
<keyword evidence="4" id="KW-0805">Transcription regulation</keyword>
<feature type="domain" description="TFIIS N-terminal" evidence="11">
    <location>
        <begin position="7"/>
        <end position="84"/>
    </location>
</feature>
<dbReference type="AlphaFoldDB" id="A0A6J2YKD6"/>
<keyword evidence="5" id="KW-0010">Activator</keyword>
<proteinExistence type="inferred from homology"/>
<keyword evidence="6" id="KW-0804">Transcription</keyword>
<dbReference type="Proteomes" id="UP000504635">
    <property type="component" value="Unplaced"/>
</dbReference>
<dbReference type="PANTHER" id="PTHR15201:SF1">
    <property type="entry name" value="MEDIATOR OF RNA POLYMERASE II TRANSCRIPTION SUBUNIT 26"/>
    <property type="match status" value="1"/>
</dbReference>
<dbReference type="GeneID" id="115888304"/>
<dbReference type="GO" id="GO:0070847">
    <property type="term" value="C:core mediator complex"/>
    <property type="evidence" value="ECO:0007669"/>
    <property type="project" value="TreeGrafter"/>
</dbReference>
<evidence type="ECO:0000313" key="13">
    <source>
        <dbReference type="RefSeq" id="XP_030763847.1"/>
    </source>
</evidence>
<evidence type="ECO:0000256" key="7">
    <source>
        <dbReference type="ARBA" id="ARBA00023242"/>
    </source>
</evidence>
<dbReference type="SMART" id="SM00509">
    <property type="entry name" value="TFS2N"/>
    <property type="match status" value="1"/>
</dbReference>
<reference evidence="13" key="1">
    <citation type="submission" date="2025-08" db="UniProtKB">
        <authorList>
            <consortium name="RefSeq"/>
        </authorList>
    </citation>
    <scope>IDENTIFICATION</scope>
    <source>
        <tissue evidence="13">Gonads</tissue>
    </source>
</reference>
<feature type="region of interest" description="Disordered" evidence="10">
    <location>
        <begin position="88"/>
        <end position="109"/>
    </location>
</feature>
<evidence type="ECO:0000256" key="5">
    <source>
        <dbReference type="ARBA" id="ARBA00023159"/>
    </source>
</evidence>
<evidence type="ECO:0000256" key="3">
    <source>
        <dbReference type="ARBA" id="ARBA00019686"/>
    </source>
</evidence>
<evidence type="ECO:0000259" key="11">
    <source>
        <dbReference type="PROSITE" id="PS51319"/>
    </source>
</evidence>
<evidence type="ECO:0000256" key="2">
    <source>
        <dbReference type="ARBA" id="ARBA00009681"/>
    </source>
</evidence>
<dbReference type="OrthoDB" id="550309at2759"/>
<dbReference type="InterPro" id="IPR042376">
    <property type="entry name" value="MED26"/>
</dbReference>
<evidence type="ECO:0000313" key="12">
    <source>
        <dbReference type="Proteomes" id="UP000504635"/>
    </source>
</evidence>
<evidence type="ECO:0000256" key="10">
    <source>
        <dbReference type="SAM" id="MobiDB-lite"/>
    </source>
</evidence>
<dbReference type="Pfam" id="PF08711">
    <property type="entry name" value="Med26"/>
    <property type="match status" value="1"/>
</dbReference>
<keyword evidence="12" id="KW-1185">Reference proteome</keyword>
<dbReference type="InterPro" id="IPR017923">
    <property type="entry name" value="TFIIS_N"/>
</dbReference>
<dbReference type="GO" id="GO:0006357">
    <property type="term" value="P:regulation of transcription by RNA polymerase II"/>
    <property type="evidence" value="ECO:0007669"/>
    <property type="project" value="InterPro"/>
</dbReference>
<keyword evidence="7 9" id="KW-0539">Nucleus</keyword>
<dbReference type="KEGG" id="soy:115888304"/>
<dbReference type="GO" id="GO:0016592">
    <property type="term" value="C:mediator complex"/>
    <property type="evidence" value="ECO:0007669"/>
    <property type="project" value="InterPro"/>
</dbReference>
<protein>
    <recommendedName>
        <fullName evidence="3">Mediator of RNA polymerase II transcription subunit 26</fullName>
    </recommendedName>
    <alternativeName>
        <fullName evidence="8">Mediator complex subunit 26</fullName>
    </alternativeName>
</protein>
<comment type="similarity">
    <text evidence="2">Belongs to the Mediator complex subunit 26 family.</text>
</comment>
<dbReference type="GO" id="GO:0010628">
    <property type="term" value="P:positive regulation of gene expression"/>
    <property type="evidence" value="ECO:0007669"/>
    <property type="project" value="TreeGrafter"/>
</dbReference>
<dbReference type="RefSeq" id="XP_030763847.1">
    <property type="nucleotide sequence ID" value="XM_030907987.1"/>
</dbReference>
<dbReference type="PANTHER" id="PTHR15201">
    <property type="entry name" value="CRSP70"/>
    <property type="match status" value="1"/>
</dbReference>
<dbReference type="Gene3D" id="1.20.930.10">
    <property type="entry name" value="Conserved domain common to transcription factors TFIIS, elongin A, CRSP70"/>
    <property type="match status" value="1"/>
</dbReference>
<accession>A0A6J2YKD6</accession>